<dbReference type="RefSeq" id="WP_184298363.1">
    <property type="nucleotide sequence ID" value="NZ_JACHLP010000003.1"/>
</dbReference>
<reference evidence="10 11" key="1">
    <citation type="submission" date="2020-08" db="EMBL/GenBank/DDBJ databases">
        <title>Functional genomics of gut bacteria from endangered species of beetles.</title>
        <authorList>
            <person name="Carlos-Shanley C."/>
        </authorList>
    </citation>
    <scope>NUCLEOTIDE SEQUENCE [LARGE SCALE GENOMIC DNA]</scope>
    <source>
        <strain evidence="10 11">S00239</strain>
    </source>
</reference>
<dbReference type="SMART" id="SM00448">
    <property type="entry name" value="REC"/>
    <property type="match status" value="1"/>
</dbReference>
<evidence type="ECO:0000256" key="6">
    <source>
        <dbReference type="PROSITE-ProRule" id="PRU00169"/>
    </source>
</evidence>
<dbReference type="CDD" id="cd00082">
    <property type="entry name" value="HisKA"/>
    <property type="match status" value="1"/>
</dbReference>
<dbReference type="Proteomes" id="UP000562027">
    <property type="component" value="Unassembled WGS sequence"/>
</dbReference>
<evidence type="ECO:0000256" key="2">
    <source>
        <dbReference type="ARBA" id="ARBA00012438"/>
    </source>
</evidence>
<feature type="transmembrane region" description="Helical" evidence="7">
    <location>
        <begin position="279"/>
        <end position="306"/>
    </location>
</feature>
<dbReference type="InterPro" id="IPR001789">
    <property type="entry name" value="Sig_transdc_resp-reg_receiver"/>
</dbReference>
<dbReference type="InterPro" id="IPR036097">
    <property type="entry name" value="HisK_dim/P_sf"/>
</dbReference>
<dbReference type="AlphaFoldDB" id="A0A840LD65"/>
<feature type="domain" description="Response regulatory" evidence="9">
    <location>
        <begin position="785"/>
        <end position="910"/>
    </location>
</feature>
<dbReference type="SMART" id="SM00387">
    <property type="entry name" value="HATPase_c"/>
    <property type="match status" value="1"/>
</dbReference>
<dbReference type="Gene3D" id="1.10.287.130">
    <property type="match status" value="1"/>
</dbReference>
<dbReference type="InterPro" id="IPR036890">
    <property type="entry name" value="HATPase_C_sf"/>
</dbReference>
<dbReference type="InterPro" id="IPR005467">
    <property type="entry name" value="His_kinase_dom"/>
</dbReference>
<dbReference type="Pfam" id="PF07696">
    <property type="entry name" value="7TMR-DISMED2"/>
    <property type="match status" value="1"/>
</dbReference>
<gene>
    <name evidence="10" type="ORF">HNP55_001786</name>
</gene>
<evidence type="ECO:0000256" key="1">
    <source>
        <dbReference type="ARBA" id="ARBA00000085"/>
    </source>
</evidence>
<dbReference type="SMART" id="SM00388">
    <property type="entry name" value="HisKA"/>
    <property type="match status" value="1"/>
</dbReference>
<proteinExistence type="predicted"/>
<dbReference type="GO" id="GO:0005886">
    <property type="term" value="C:plasma membrane"/>
    <property type="evidence" value="ECO:0007669"/>
    <property type="project" value="TreeGrafter"/>
</dbReference>
<dbReference type="Gene3D" id="2.60.40.2380">
    <property type="match status" value="1"/>
</dbReference>
<keyword evidence="7" id="KW-0812">Transmembrane</keyword>
<keyword evidence="3 6" id="KW-0597">Phosphoprotein</keyword>
<keyword evidence="5 10" id="KW-0418">Kinase</keyword>
<accession>A0A840LD65</accession>
<feature type="transmembrane region" description="Helical" evidence="7">
    <location>
        <begin position="356"/>
        <end position="382"/>
    </location>
</feature>
<dbReference type="Gene3D" id="3.40.50.2300">
    <property type="match status" value="1"/>
</dbReference>
<dbReference type="InterPro" id="IPR011006">
    <property type="entry name" value="CheY-like_superfamily"/>
</dbReference>
<keyword evidence="7" id="KW-1133">Transmembrane helix</keyword>
<evidence type="ECO:0000313" key="11">
    <source>
        <dbReference type="Proteomes" id="UP000562027"/>
    </source>
</evidence>
<dbReference type="PANTHER" id="PTHR43047:SF72">
    <property type="entry name" value="OSMOSENSING HISTIDINE PROTEIN KINASE SLN1"/>
    <property type="match status" value="1"/>
</dbReference>
<dbReference type="InterPro" id="IPR011623">
    <property type="entry name" value="7TMR_DISM_rcpt_extracell_dom1"/>
</dbReference>
<feature type="modified residue" description="4-aspartylphosphate" evidence="6">
    <location>
        <position position="836"/>
    </location>
</feature>
<keyword evidence="4" id="KW-0808">Transferase</keyword>
<feature type="transmembrane region" description="Helical" evidence="7">
    <location>
        <begin position="250"/>
        <end position="273"/>
    </location>
</feature>
<dbReference type="PRINTS" id="PR00344">
    <property type="entry name" value="BCTRLSENSOR"/>
</dbReference>
<evidence type="ECO:0000256" key="4">
    <source>
        <dbReference type="ARBA" id="ARBA00022679"/>
    </source>
</evidence>
<keyword evidence="7" id="KW-0472">Membrane</keyword>
<feature type="transmembrane region" description="Helical" evidence="7">
    <location>
        <begin position="432"/>
        <end position="453"/>
    </location>
</feature>
<feature type="domain" description="Histidine kinase" evidence="8">
    <location>
        <begin position="527"/>
        <end position="761"/>
    </location>
</feature>
<protein>
    <recommendedName>
        <fullName evidence="2">histidine kinase</fullName>
        <ecNumber evidence="2">2.7.13.3</ecNumber>
    </recommendedName>
</protein>
<comment type="catalytic activity">
    <reaction evidence="1">
        <text>ATP + protein L-histidine = ADP + protein N-phospho-L-histidine.</text>
        <dbReference type="EC" id="2.7.13.3"/>
    </reaction>
</comment>
<dbReference type="EMBL" id="JACHLP010000003">
    <property type="protein sequence ID" value="MBB4843267.1"/>
    <property type="molecule type" value="Genomic_DNA"/>
</dbReference>
<feature type="transmembrane region" description="Helical" evidence="7">
    <location>
        <begin position="402"/>
        <end position="420"/>
    </location>
</feature>
<dbReference type="SUPFAM" id="SSF55874">
    <property type="entry name" value="ATPase domain of HSP90 chaperone/DNA topoisomerase II/histidine kinase"/>
    <property type="match status" value="1"/>
</dbReference>
<evidence type="ECO:0000313" key="10">
    <source>
        <dbReference type="EMBL" id="MBB4843267.1"/>
    </source>
</evidence>
<dbReference type="InterPro" id="IPR003661">
    <property type="entry name" value="HisK_dim/P_dom"/>
</dbReference>
<evidence type="ECO:0000259" key="9">
    <source>
        <dbReference type="PROSITE" id="PS50110"/>
    </source>
</evidence>
<dbReference type="InterPro" id="IPR011622">
    <property type="entry name" value="7TMR_DISM_rcpt_extracell_dom2"/>
</dbReference>
<organism evidence="10 11">
    <name type="scientific">Roseateles oligotrophus</name>
    <dbReference type="NCBI Taxonomy" id="1769250"/>
    <lineage>
        <taxon>Bacteria</taxon>
        <taxon>Pseudomonadati</taxon>
        <taxon>Pseudomonadota</taxon>
        <taxon>Betaproteobacteria</taxon>
        <taxon>Burkholderiales</taxon>
        <taxon>Sphaerotilaceae</taxon>
        <taxon>Roseateles</taxon>
    </lineage>
</organism>
<dbReference type="Gene3D" id="3.30.565.10">
    <property type="entry name" value="Histidine kinase-like ATPase, C-terminal domain"/>
    <property type="match status" value="1"/>
</dbReference>
<evidence type="ECO:0000256" key="5">
    <source>
        <dbReference type="ARBA" id="ARBA00022777"/>
    </source>
</evidence>
<name>A0A840LD65_9BURK</name>
<dbReference type="EC" id="2.7.13.3" evidence="2"/>
<dbReference type="Pfam" id="PF02518">
    <property type="entry name" value="HATPase_c"/>
    <property type="match status" value="1"/>
</dbReference>
<comment type="caution">
    <text evidence="10">The sequence shown here is derived from an EMBL/GenBank/DDBJ whole genome shotgun (WGS) entry which is preliminary data.</text>
</comment>
<dbReference type="InterPro" id="IPR003594">
    <property type="entry name" value="HATPase_dom"/>
</dbReference>
<evidence type="ECO:0000256" key="3">
    <source>
        <dbReference type="ARBA" id="ARBA00022553"/>
    </source>
</evidence>
<feature type="transmembrane region" description="Helical" evidence="7">
    <location>
        <begin position="318"/>
        <end position="336"/>
    </location>
</feature>
<evidence type="ECO:0000256" key="7">
    <source>
        <dbReference type="SAM" id="Phobius"/>
    </source>
</evidence>
<evidence type="ECO:0000259" key="8">
    <source>
        <dbReference type="PROSITE" id="PS50109"/>
    </source>
</evidence>
<dbReference type="GO" id="GO:0000155">
    <property type="term" value="F:phosphorelay sensor kinase activity"/>
    <property type="evidence" value="ECO:0007669"/>
    <property type="project" value="InterPro"/>
</dbReference>
<dbReference type="SUPFAM" id="SSF47384">
    <property type="entry name" value="Homodimeric domain of signal transducing histidine kinase"/>
    <property type="match status" value="1"/>
</dbReference>
<dbReference type="PROSITE" id="PS50110">
    <property type="entry name" value="RESPONSE_REGULATORY"/>
    <property type="match status" value="1"/>
</dbReference>
<dbReference type="PROSITE" id="PS50109">
    <property type="entry name" value="HIS_KIN"/>
    <property type="match status" value="1"/>
</dbReference>
<dbReference type="PANTHER" id="PTHR43047">
    <property type="entry name" value="TWO-COMPONENT HISTIDINE PROTEIN KINASE"/>
    <property type="match status" value="1"/>
</dbReference>
<dbReference type="GO" id="GO:0009927">
    <property type="term" value="F:histidine phosphotransfer kinase activity"/>
    <property type="evidence" value="ECO:0007669"/>
    <property type="project" value="TreeGrafter"/>
</dbReference>
<dbReference type="InterPro" id="IPR004358">
    <property type="entry name" value="Sig_transdc_His_kin-like_C"/>
</dbReference>
<sequence>MLHPPCPLPSPADAQPLRALARQALLICWLLTAGLLLTGSALAHRERTQGPGMFAPDLHWLLQSPDPALEALLEQQAEGQEPQLAAAVQALADLPLSAWSGPAALPNLGYQHSAWFRCALRLPPAGPGLPPSRFAGSAEALNELGLGHEHMSQGEDWLLEIANPVLDQVDVFVQLRRPGAAAPTRFSHWRVGDRFPFGQRPIPHRNLLIPIEAKPGDEVLVLMRVSSDSALLVQSKFWRADALRARDAQVFLGQAVFLGFMFGMLLYNLILYISVRERIYAHYVIWVLSISLFFFAATGLGAEFLWPEALHWNDRAPVILLGLGSFAVWNFVHDYFHDVPGLRTPTLSSQAIILGYVLVLGLGWALPFSWGVLLAMAVSIAVMSRTLLLSWRGAWQGYKPAYAFLAASLPLMAGGLHLILQRVGLVAVSDSNFTVTQLGACLQVVLLSLALAVRLTQMRALRKAAEEMQAFNRALEASNVALASANQALAKSIDLSEERSRAVVEMKERLREEAEQRNRDKSRFLAHAVHDLKQPLQAVANALAPVVRQIRSGASFHAIELVELAQKATRVMREQVGGLMDLSRLESGLVNPKIEAINAEALLRDVKAQLHDYAQSKQVTLALELAPGTQALSIRSDRQLLRQVLVNLVGNSIKYADPAKPGRRFVKLALGLQEPGAEDGEGAWLHVMDNGLGIAEEHLASGAVFKPFVQFNNQLPETEKGVGLGLSIVSAVLALLPGHQLKASSQLGQGSQFSLRLPISAQAAQPWRQDASLQLAHTEGLAGAYIWLVEDDMLVRLSTAALLDFHGVLHEDFASLAELESCLPTLERQPDAVLSDFRLPDGKTALDVLRLVFEAWGPVPTVIISGQGLEPGPLSLEAAAIGSGVETMICALLKKPLPPDLLLASLAQACQRRPSRESTCLP</sequence>
<keyword evidence="11" id="KW-1185">Reference proteome</keyword>
<dbReference type="SUPFAM" id="SSF52172">
    <property type="entry name" value="CheY-like"/>
    <property type="match status" value="1"/>
</dbReference>
<dbReference type="Pfam" id="PF07695">
    <property type="entry name" value="7TMR-DISM_7TM"/>
    <property type="match status" value="1"/>
</dbReference>